<reference evidence="1 2" key="1">
    <citation type="submission" date="2019-11" db="EMBL/GenBank/DDBJ databases">
        <authorList>
            <person name="Jiang L.-Q."/>
        </authorList>
    </citation>
    <scope>NUCLEOTIDE SEQUENCE [LARGE SCALE GENOMIC DNA]</scope>
    <source>
        <strain evidence="1 2">YIM 132087</strain>
    </source>
</reference>
<evidence type="ECO:0008006" key="3">
    <source>
        <dbReference type="Google" id="ProtNLM"/>
    </source>
</evidence>
<keyword evidence="2" id="KW-1185">Reference proteome</keyword>
<dbReference type="RefSeq" id="WP_154769459.1">
    <property type="nucleotide sequence ID" value="NZ_WLYK01000006.1"/>
</dbReference>
<gene>
    <name evidence="1" type="ORF">GIS00_16095</name>
</gene>
<organism evidence="1 2">
    <name type="scientific">Nakamurella alba</name>
    <dbReference type="NCBI Taxonomy" id="2665158"/>
    <lineage>
        <taxon>Bacteria</taxon>
        <taxon>Bacillati</taxon>
        <taxon>Actinomycetota</taxon>
        <taxon>Actinomycetes</taxon>
        <taxon>Nakamurellales</taxon>
        <taxon>Nakamurellaceae</taxon>
        <taxon>Nakamurella</taxon>
    </lineage>
</organism>
<evidence type="ECO:0000313" key="2">
    <source>
        <dbReference type="Proteomes" id="UP000460221"/>
    </source>
</evidence>
<accession>A0A7K1FMR3</accession>
<proteinExistence type="predicted"/>
<dbReference type="AlphaFoldDB" id="A0A7K1FMR3"/>
<evidence type="ECO:0000313" key="1">
    <source>
        <dbReference type="EMBL" id="MTD15457.1"/>
    </source>
</evidence>
<name>A0A7K1FMR3_9ACTN</name>
<dbReference type="EMBL" id="WLYK01000006">
    <property type="protein sequence ID" value="MTD15457.1"/>
    <property type="molecule type" value="Genomic_DNA"/>
</dbReference>
<protein>
    <recommendedName>
        <fullName evidence="3">SHOCT domain-containing protein</fullName>
    </recommendedName>
</protein>
<sequence length="194" mass="21207">MAWDFAKFFKGPSREERLTKMGVRGDVVAAAMRMATDARSDPTLVELTALLPDDETVLVAMEGRWEKYLGLAVLTTHRIAFAGHGYENGFLATLGLDDVLAIELPKSGRVRFIGRTTTPDGTADAMFVDRTLGTSAEQFAEAAEKQRKIGEGPAPVVEKRDPLELLAELRLLRDAGAMTPEQFEAEKAKLVADL</sequence>
<dbReference type="Proteomes" id="UP000460221">
    <property type="component" value="Unassembled WGS sequence"/>
</dbReference>
<comment type="caution">
    <text evidence="1">The sequence shown here is derived from an EMBL/GenBank/DDBJ whole genome shotgun (WGS) entry which is preliminary data.</text>
</comment>